<feature type="domain" description="Histidine kinase/HSP90-like ATPase" evidence="6">
    <location>
        <begin position="884"/>
        <end position="972"/>
    </location>
</feature>
<accession>A0A6L6PFA6</accession>
<dbReference type="SUPFAM" id="SSF63829">
    <property type="entry name" value="Calcium-dependent phosphotriesterase"/>
    <property type="match status" value="1"/>
</dbReference>
<dbReference type="InterPro" id="IPR013783">
    <property type="entry name" value="Ig-like_fold"/>
</dbReference>
<organism evidence="9 10">
    <name type="scientific">Duganella radicis</name>
    <dbReference type="NCBI Taxonomy" id="551988"/>
    <lineage>
        <taxon>Bacteria</taxon>
        <taxon>Pseudomonadati</taxon>
        <taxon>Pseudomonadota</taxon>
        <taxon>Betaproteobacteria</taxon>
        <taxon>Burkholderiales</taxon>
        <taxon>Oxalobacteraceae</taxon>
        <taxon>Telluria group</taxon>
        <taxon>Duganella</taxon>
    </lineage>
</organism>
<dbReference type="AlphaFoldDB" id="A0A6L6PFA6"/>
<dbReference type="PANTHER" id="PTHR24421:SF62">
    <property type="entry name" value="SENSORY TRANSDUCTION HISTIDINE KINASE"/>
    <property type="match status" value="1"/>
</dbReference>
<comment type="caution">
    <text evidence="9">The sequence shown here is derived from an EMBL/GenBank/DDBJ whole genome shotgun (WGS) entry which is preliminary data.</text>
</comment>
<evidence type="ECO:0000256" key="3">
    <source>
        <dbReference type="ARBA" id="ARBA00023012"/>
    </source>
</evidence>
<dbReference type="GO" id="GO:0016020">
    <property type="term" value="C:membrane"/>
    <property type="evidence" value="ECO:0007669"/>
    <property type="project" value="InterPro"/>
</dbReference>
<dbReference type="InterPro" id="IPR036890">
    <property type="entry name" value="HATPase_C_sf"/>
</dbReference>
<dbReference type="Pfam" id="PF07495">
    <property type="entry name" value="Y_Y_Y"/>
    <property type="match status" value="1"/>
</dbReference>
<dbReference type="Proteomes" id="UP000475582">
    <property type="component" value="Unassembled WGS sequence"/>
</dbReference>
<feature type="signal peptide" evidence="5">
    <location>
        <begin position="1"/>
        <end position="22"/>
    </location>
</feature>
<dbReference type="Gene3D" id="3.30.565.10">
    <property type="entry name" value="Histidine kinase-like ATPase, C-terminal domain"/>
    <property type="match status" value="1"/>
</dbReference>
<evidence type="ECO:0000259" key="6">
    <source>
        <dbReference type="Pfam" id="PF02518"/>
    </source>
</evidence>
<keyword evidence="2" id="KW-0418">Kinase</keyword>
<name>A0A6L6PFA6_9BURK</name>
<protein>
    <recommendedName>
        <fullName evidence="11">Histidine kinase/HSP90-like ATPase domain-containing protein</fullName>
    </recommendedName>
</protein>
<reference evidence="9 10" key="1">
    <citation type="submission" date="2019-11" db="EMBL/GenBank/DDBJ databases">
        <title>Type strains purchased from KCTC, JCM and DSMZ.</title>
        <authorList>
            <person name="Lu H."/>
        </authorList>
    </citation>
    <scope>NUCLEOTIDE SEQUENCE [LARGE SCALE GENOMIC DNA]</scope>
    <source>
        <strain evidence="9 10">KCTC 22382</strain>
    </source>
</reference>
<sequence>MKRWLLALLWCCLSPAIGQARAPLPAINLHHTSWTARDGAPGLILSITQSRDGWLWLGGPTGLYRFDGMQFEQFAPSNGPLLSRNVSLVNAFADGSLWIGYRGGGAGVLRQGRITNYGEGAGLPNRPVWGLEQDGDGRIWAATSGGMFYLENQRWRAPAASWHLPEVGFKTLMRDRQGVLWAQGDAGVYCLRPGAMRFARAVDSGTGVLFNLPDGSVLSWDARRAHFNQLSGGKPSAAPVWRQHLGSPSSLLFDRHGDLWVGQKEGLEYRGAHGIAAATPPLGLSGRSVFALFEDQEGSVWAATSAGIDRFRQGRLAQVALPEEAVGAAVLADAHGGAWIGGYHVAAAGAGPFRLTPLWPPNREGYADWVTGLTRTSDGTLWYSSYGFLRRVRGGDSRNIALPAGLGGMMAGTLLAERDDSLLVAVRNHGLYRRKVDGSWEKHGNPGDVAVMARSDAAGLWLGTHAGRVVHAEGAAWRSYGPAEGMTLGLLMALHLHDGHVWAGGDSGVAWLDAARFQRLQGVRGEMFDGVSGIVELDNGDLWLNATAGVFRIPAAELARFRQAPDYRVRHELLDQQEGLEGAAPRLTPSPSMVLSSDGHLWIVRSGGTFRLNLAQQLPAAPRQPVLIKAIGRPGEGRPPQDALRLAAGSSALQIDYTVPALLAMPEKVRFRYRLEEVDGQWQEVGARRSAYYSNLGAGDYHFRVAASDYNGQWTGPESVVHFSIAPLLTERGWFRLLCGALLLALAYLAYRWHIARVRRHMAGRLQERVGERERIARELHDTLLQSVQGLILHVHAAVMKLPPQDSARAQLENALRQADEVVDEGRGRIRELRGEDEADTPDFAAAVRATAARLRPAHADAIALQVGGRVRPLAPAIHQEALAIVSEAVANAYRHANAERVAVEIQYGALEFRCVVRDDGRGIPAHIVSEGGRQNHWGLRGMAERAQRIRAKLVLRNEEGCGAEWQLVLPAALAYTR</sequence>
<feature type="transmembrane region" description="Helical" evidence="4">
    <location>
        <begin position="733"/>
        <end position="751"/>
    </location>
</feature>
<dbReference type="InterPro" id="IPR050482">
    <property type="entry name" value="Sensor_HK_TwoCompSys"/>
</dbReference>
<dbReference type="Gene3D" id="2.130.10.10">
    <property type="entry name" value="YVTN repeat-like/Quinoprotein amine dehydrogenase"/>
    <property type="match status" value="3"/>
</dbReference>
<keyword evidence="3" id="KW-0902">Two-component regulatory system</keyword>
<keyword evidence="4" id="KW-0472">Membrane</keyword>
<feature type="domain" description="Two component regulator three Y" evidence="7">
    <location>
        <begin position="665"/>
        <end position="725"/>
    </location>
</feature>
<gene>
    <name evidence="9" type="ORF">GM676_08850</name>
</gene>
<keyword evidence="1" id="KW-0808">Transferase</keyword>
<keyword evidence="4" id="KW-1133">Transmembrane helix</keyword>
<dbReference type="EMBL" id="WNKY01000007">
    <property type="protein sequence ID" value="MTV37692.1"/>
    <property type="molecule type" value="Genomic_DNA"/>
</dbReference>
<dbReference type="PANTHER" id="PTHR24421">
    <property type="entry name" value="NITRATE/NITRITE SENSOR PROTEIN NARX-RELATED"/>
    <property type="match status" value="1"/>
</dbReference>
<feature type="domain" description="Signal transduction histidine kinase subgroup 3 dimerisation and phosphoacceptor" evidence="8">
    <location>
        <begin position="772"/>
        <end position="836"/>
    </location>
</feature>
<keyword evidence="10" id="KW-1185">Reference proteome</keyword>
<proteinExistence type="predicted"/>
<feature type="chain" id="PRO_5026931758" description="Histidine kinase/HSP90-like ATPase domain-containing protein" evidence="5">
    <location>
        <begin position="23"/>
        <end position="978"/>
    </location>
</feature>
<dbReference type="CDD" id="cd16917">
    <property type="entry name" value="HATPase_UhpB-NarQ-NarX-like"/>
    <property type="match status" value="1"/>
</dbReference>
<dbReference type="GO" id="GO:0000155">
    <property type="term" value="F:phosphorelay sensor kinase activity"/>
    <property type="evidence" value="ECO:0007669"/>
    <property type="project" value="InterPro"/>
</dbReference>
<evidence type="ECO:0000259" key="8">
    <source>
        <dbReference type="Pfam" id="PF07730"/>
    </source>
</evidence>
<evidence type="ECO:0000256" key="1">
    <source>
        <dbReference type="ARBA" id="ARBA00022679"/>
    </source>
</evidence>
<evidence type="ECO:0000256" key="2">
    <source>
        <dbReference type="ARBA" id="ARBA00022777"/>
    </source>
</evidence>
<keyword evidence="5" id="KW-0732">Signal</keyword>
<dbReference type="InterPro" id="IPR011110">
    <property type="entry name" value="Reg_prop"/>
</dbReference>
<dbReference type="InterPro" id="IPR003594">
    <property type="entry name" value="HATPase_dom"/>
</dbReference>
<evidence type="ECO:0000313" key="10">
    <source>
        <dbReference type="Proteomes" id="UP000475582"/>
    </source>
</evidence>
<dbReference type="Gene3D" id="2.60.40.10">
    <property type="entry name" value="Immunoglobulins"/>
    <property type="match status" value="1"/>
</dbReference>
<dbReference type="Pfam" id="PF07494">
    <property type="entry name" value="Reg_prop"/>
    <property type="match status" value="1"/>
</dbReference>
<dbReference type="SUPFAM" id="SSF55874">
    <property type="entry name" value="ATPase domain of HSP90 chaperone/DNA topoisomerase II/histidine kinase"/>
    <property type="match status" value="1"/>
</dbReference>
<dbReference type="InterPro" id="IPR015943">
    <property type="entry name" value="WD40/YVTN_repeat-like_dom_sf"/>
</dbReference>
<dbReference type="OrthoDB" id="5384984at2"/>
<evidence type="ECO:0000256" key="5">
    <source>
        <dbReference type="SAM" id="SignalP"/>
    </source>
</evidence>
<dbReference type="Pfam" id="PF02518">
    <property type="entry name" value="HATPase_c"/>
    <property type="match status" value="1"/>
</dbReference>
<evidence type="ECO:0000259" key="7">
    <source>
        <dbReference type="Pfam" id="PF07495"/>
    </source>
</evidence>
<dbReference type="InterPro" id="IPR011712">
    <property type="entry name" value="Sig_transdc_His_kin_sub3_dim/P"/>
</dbReference>
<evidence type="ECO:0000256" key="4">
    <source>
        <dbReference type="SAM" id="Phobius"/>
    </source>
</evidence>
<keyword evidence="4" id="KW-0812">Transmembrane</keyword>
<dbReference type="InterPro" id="IPR011123">
    <property type="entry name" value="Y_Y_Y"/>
</dbReference>
<evidence type="ECO:0008006" key="11">
    <source>
        <dbReference type="Google" id="ProtNLM"/>
    </source>
</evidence>
<dbReference type="GO" id="GO:0046983">
    <property type="term" value="F:protein dimerization activity"/>
    <property type="evidence" value="ECO:0007669"/>
    <property type="project" value="InterPro"/>
</dbReference>
<dbReference type="Gene3D" id="1.20.5.1930">
    <property type="match status" value="1"/>
</dbReference>
<evidence type="ECO:0000313" key="9">
    <source>
        <dbReference type="EMBL" id="MTV37692.1"/>
    </source>
</evidence>
<dbReference type="Pfam" id="PF07730">
    <property type="entry name" value="HisKA_3"/>
    <property type="match status" value="1"/>
</dbReference>